<reference evidence="2" key="1">
    <citation type="submission" date="2016-01" db="EMBL/GenBank/DDBJ databases">
        <authorList>
            <person name="Peeters C."/>
        </authorList>
    </citation>
    <scope>NUCLEOTIDE SEQUENCE [LARGE SCALE GENOMIC DNA]</scope>
    <source>
        <strain evidence="2">LMG 29323</strain>
    </source>
</reference>
<dbReference type="STRING" id="1777141.AWB80_08414"/>
<dbReference type="AlphaFoldDB" id="A0A158E9S7"/>
<evidence type="ECO:0000313" key="3">
    <source>
        <dbReference type="Proteomes" id="UP000054911"/>
    </source>
</evidence>
<protein>
    <submittedName>
        <fullName evidence="2">Methyl-accepting chemotaxis sensory transducer</fullName>
    </submittedName>
</protein>
<gene>
    <name evidence="2" type="ORF">AWB80_08414</name>
</gene>
<comment type="caution">
    <text evidence="2">The sequence shown here is derived from an EMBL/GenBank/DDBJ whole genome shotgun (WGS) entry which is preliminary data.</text>
</comment>
<organism evidence="2 3">
    <name type="scientific">Caballeronia pedi</name>
    <dbReference type="NCBI Taxonomy" id="1777141"/>
    <lineage>
        <taxon>Bacteria</taxon>
        <taxon>Pseudomonadati</taxon>
        <taxon>Pseudomonadota</taxon>
        <taxon>Betaproteobacteria</taxon>
        <taxon>Burkholderiales</taxon>
        <taxon>Burkholderiaceae</taxon>
        <taxon>Caballeronia</taxon>
    </lineage>
</organism>
<evidence type="ECO:0000256" key="1">
    <source>
        <dbReference type="SAM" id="MobiDB-lite"/>
    </source>
</evidence>
<proteinExistence type="predicted"/>
<evidence type="ECO:0000313" key="2">
    <source>
        <dbReference type="EMBL" id="SAL02677.1"/>
    </source>
</evidence>
<keyword evidence="3" id="KW-1185">Reference proteome</keyword>
<accession>A0A158E9S7</accession>
<dbReference type="EMBL" id="FCOE02000088">
    <property type="protein sequence ID" value="SAL02677.1"/>
    <property type="molecule type" value="Genomic_DNA"/>
</dbReference>
<sequence length="148" mass="16543">MKLGLKIPLAFAAALLLMFAGALYGIFKLNQSIDTYRTVAANSIASERMVSQTLIAFKLQVQEWKDRSDRVSDQHSCAQRGRRSSAPGEEGRGFAVVASEVLQPIHVTYTTGDCCLKLRRLLPRAPRTRRYRCGVRPASSEVRLYPQD</sequence>
<dbReference type="Proteomes" id="UP000054911">
    <property type="component" value="Unassembled WGS sequence"/>
</dbReference>
<name>A0A158E9S7_9BURK</name>
<feature type="region of interest" description="Disordered" evidence="1">
    <location>
        <begin position="70"/>
        <end position="90"/>
    </location>
</feature>